<dbReference type="SUPFAM" id="SSF51011">
    <property type="entry name" value="Glycosyl hydrolase domain"/>
    <property type="match status" value="1"/>
</dbReference>
<dbReference type="InterPro" id="IPR017853">
    <property type="entry name" value="GH"/>
</dbReference>
<evidence type="ECO:0000313" key="6">
    <source>
        <dbReference type="Proteomes" id="UP000182360"/>
    </source>
</evidence>
<evidence type="ECO:0000313" key="5">
    <source>
        <dbReference type="EMBL" id="SEQ41405.1"/>
    </source>
</evidence>
<dbReference type="OrthoDB" id="176168at2"/>
<evidence type="ECO:0000256" key="2">
    <source>
        <dbReference type="RuleBase" id="RU361185"/>
    </source>
</evidence>
<dbReference type="EMBL" id="FOFU01000004">
    <property type="protein sequence ID" value="SEQ41405.1"/>
    <property type="molecule type" value="Genomic_DNA"/>
</dbReference>
<dbReference type="SUPFAM" id="SSF51445">
    <property type="entry name" value="(Trans)glycosidases"/>
    <property type="match status" value="1"/>
</dbReference>
<dbReference type="GO" id="GO:0030246">
    <property type="term" value="F:carbohydrate binding"/>
    <property type="evidence" value="ECO:0007669"/>
    <property type="project" value="InterPro"/>
</dbReference>
<keyword evidence="2" id="KW-0326">Glycosidase</keyword>
<keyword evidence="2" id="KW-0378">Hydrolase</keyword>
<reference evidence="5 6" key="1">
    <citation type="submission" date="2016-10" db="EMBL/GenBank/DDBJ databases">
        <authorList>
            <person name="de Groot N.N."/>
        </authorList>
    </citation>
    <scope>NUCLEOTIDE SEQUENCE [LARGE SCALE GENOMIC DNA]</scope>
    <source>
        <strain evidence="5 6">B25</strain>
    </source>
</reference>
<gene>
    <name evidence="5" type="ORF">SAMN04487977_104163</name>
</gene>
<organism evidence="5 6">
    <name type="scientific">Treponema bryantii</name>
    <dbReference type="NCBI Taxonomy" id="163"/>
    <lineage>
        <taxon>Bacteria</taxon>
        <taxon>Pseudomonadati</taxon>
        <taxon>Spirochaetota</taxon>
        <taxon>Spirochaetia</taxon>
        <taxon>Spirochaetales</taxon>
        <taxon>Treponemataceae</taxon>
        <taxon>Treponema</taxon>
    </lineage>
</organism>
<feature type="domain" description="Glycoside hydrolase family 31 TIM barrel" evidence="3">
    <location>
        <begin position="188"/>
        <end position="510"/>
    </location>
</feature>
<proteinExistence type="inferred from homology"/>
<dbReference type="GO" id="GO:0004553">
    <property type="term" value="F:hydrolase activity, hydrolyzing O-glycosyl compounds"/>
    <property type="evidence" value="ECO:0007669"/>
    <property type="project" value="InterPro"/>
</dbReference>
<dbReference type="Gene3D" id="3.20.20.80">
    <property type="entry name" value="Glycosidases"/>
    <property type="match status" value="1"/>
</dbReference>
<dbReference type="GO" id="GO:0005975">
    <property type="term" value="P:carbohydrate metabolic process"/>
    <property type="evidence" value="ECO:0007669"/>
    <property type="project" value="InterPro"/>
</dbReference>
<dbReference type="SUPFAM" id="SSF74650">
    <property type="entry name" value="Galactose mutarotase-like"/>
    <property type="match status" value="1"/>
</dbReference>
<dbReference type="Proteomes" id="UP000182360">
    <property type="component" value="Unassembled WGS sequence"/>
</dbReference>
<keyword evidence="6" id="KW-1185">Reference proteome</keyword>
<protein>
    <submittedName>
        <fullName evidence="5">Alpha-glucosidase</fullName>
    </submittedName>
</protein>
<dbReference type="RefSeq" id="WP_074643103.1">
    <property type="nucleotide sequence ID" value="NZ_FOFU01000004.1"/>
</dbReference>
<comment type="similarity">
    <text evidence="1 2">Belongs to the glycosyl hydrolase 31 family.</text>
</comment>
<dbReference type="InterPro" id="IPR048395">
    <property type="entry name" value="Glyco_hydro_31_C"/>
</dbReference>
<feature type="domain" description="Glycosyl hydrolase family 31 C-terminal" evidence="4">
    <location>
        <begin position="519"/>
        <end position="605"/>
    </location>
</feature>
<evidence type="ECO:0000256" key="1">
    <source>
        <dbReference type="ARBA" id="ARBA00007806"/>
    </source>
</evidence>
<dbReference type="Gene3D" id="2.60.40.1180">
    <property type="entry name" value="Golgi alpha-mannosidase II"/>
    <property type="match status" value="1"/>
</dbReference>
<accession>A0A1H9FU45</accession>
<dbReference type="PANTHER" id="PTHR22762">
    <property type="entry name" value="ALPHA-GLUCOSIDASE"/>
    <property type="match status" value="1"/>
</dbReference>
<dbReference type="PANTHER" id="PTHR22762:SF120">
    <property type="entry name" value="HETEROGLYCAN GLUCOSIDASE 1"/>
    <property type="match status" value="1"/>
</dbReference>
<sequence length="702" mass="81121">MIKISCKEISNGVIELSAISTNENSKNIQNYIFGETKIVIKAQPETYDIYYKDKLIFKGENFYINNQRLCETRELKHLCYGLGEKISERLDRNNSLFEANNKEKSSYHNPMYSNFYTSFPCILLKCQNNDFWLGYYLNDSGKTNMDIGFTTINKISIAASGMQFSAVLFTGSTIQSVQQKMVAYMGLPFLPAMWMLGYHHSRYGYKNACEIENAVQNCRKLKIPVESIWYDIELFDEYKPFTLNPDAFKNLKLHTEYLEKEKVKKIFFINPTVSANSNYELYRKGIETNIFLLDENKKTYIGELWSGKVAFCDYTAQNIEQWITEALSFYQKIGFDGLCLDMNEPTDFSSKSKVIPDTITTSDKKRYAKAFHNIYANTQAAAFFKKLNSEDTQKLLLSRAGFAGIQKYAAIWTGDNYSTWNNLQNSIIQIINAGLSGAVFTGADIGGFWGNCDEELLVRWYQLGAFYPFFRAHSEKSTRENAPWVISDKNCKLCVNAIRQRYKFLLYLYKQFLKASQTGIPIFKPLFYDYAKDKNTYNITDEFLWGEDFLVAPILESSIKKRLVYFPEGNWIDITSDKVYIGKNYYLIDVVIDYIPVFVKENSIIQICDVGKNAADINTNLLQLLVFGFVPKKTIELIDPSCNTKRIKLHSSCKSLTLIFEHNSNVKQIFICIKNGKNKETYSIKRKKNEKEIVIPIEIKQM</sequence>
<dbReference type="Pfam" id="PF21365">
    <property type="entry name" value="Glyco_hydro_31_3rd"/>
    <property type="match status" value="1"/>
</dbReference>
<name>A0A1H9FU45_9SPIR</name>
<dbReference type="InterPro" id="IPR013780">
    <property type="entry name" value="Glyco_hydro_b"/>
</dbReference>
<dbReference type="InterPro" id="IPR000322">
    <property type="entry name" value="Glyco_hydro_31_TIM"/>
</dbReference>
<dbReference type="Pfam" id="PF01055">
    <property type="entry name" value="Glyco_hydro_31_2nd"/>
    <property type="match status" value="1"/>
</dbReference>
<evidence type="ECO:0000259" key="4">
    <source>
        <dbReference type="Pfam" id="PF21365"/>
    </source>
</evidence>
<dbReference type="AlphaFoldDB" id="A0A1H9FU45"/>
<evidence type="ECO:0000259" key="3">
    <source>
        <dbReference type="Pfam" id="PF01055"/>
    </source>
</evidence>
<dbReference type="InterPro" id="IPR011013">
    <property type="entry name" value="Gal_mutarotase_sf_dom"/>
</dbReference>
<dbReference type="Gene3D" id="2.60.40.1760">
    <property type="entry name" value="glycosyl hydrolase (family 31)"/>
    <property type="match status" value="1"/>
</dbReference>